<dbReference type="Proteomes" id="UP000229366">
    <property type="component" value="Unassembled WGS sequence"/>
</dbReference>
<dbReference type="Gene3D" id="1.10.260.40">
    <property type="entry name" value="lambda repressor-like DNA-binding domains"/>
    <property type="match status" value="1"/>
</dbReference>
<accession>A0A2M8VR03</accession>
<organism evidence="2 3">
    <name type="scientific">Polynucleobacter brandtiae</name>
    <dbReference type="NCBI Taxonomy" id="1938816"/>
    <lineage>
        <taxon>Bacteria</taxon>
        <taxon>Pseudomonadati</taxon>
        <taxon>Pseudomonadota</taxon>
        <taxon>Betaproteobacteria</taxon>
        <taxon>Burkholderiales</taxon>
        <taxon>Burkholderiaceae</taxon>
        <taxon>Polynucleobacter</taxon>
    </lineage>
</organism>
<evidence type="ECO:0000313" key="2">
    <source>
        <dbReference type="EMBL" id="PJI79899.1"/>
    </source>
</evidence>
<evidence type="ECO:0000259" key="1">
    <source>
        <dbReference type="PROSITE" id="PS50943"/>
    </source>
</evidence>
<proteinExistence type="predicted"/>
<dbReference type="AlphaFoldDB" id="A0A2M8VR03"/>
<dbReference type="SUPFAM" id="SSF47413">
    <property type="entry name" value="lambda repressor-like DNA-binding domains"/>
    <property type="match status" value="1"/>
</dbReference>
<dbReference type="Pfam" id="PF01381">
    <property type="entry name" value="HTH_3"/>
    <property type="match status" value="1"/>
</dbReference>
<dbReference type="GO" id="GO:0003677">
    <property type="term" value="F:DNA binding"/>
    <property type="evidence" value="ECO:0007669"/>
    <property type="project" value="InterPro"/>
</dbReference>
<keyword evidence="3" id="KW-1185">Reference proteome</keyword>
<reference evidence="2 3" key="1">
    <citation type="submission" date="2017-11" db="EMBL/GenBank/DDBJ databases">
        <title>Genomic Encyclopedia of Type Strains, Phase III (KMG-III): the genomes of soil and plant-associated and newly described type strains.</title>
        <authorList>
            <person name="Whitman W."/>
        </authorList>
    </citation>
    <scope>NUCLEOTIDE SEQUENCE [LARGE SCALE GENOMIC DNA]</scope>
    <source>
        <strain evidence="2 3">UB-Domo-W1</strain>
    </source>
</reference>
<dbReference type="InterPro" id="IPR001387">
    <property type="entry name" value="Cro/C1-type_HTH"/>
</dbReference>
<feature type="domain" description="HTH cro/C1-type" evidence="1">
    <location>
        <begin position="18"/>
        <end position="73"/>
    </location>
</feature>
<evidence type="ECO:0000313" key="3">
    <source>
        <dbReference type="Proteomes" id="UP000229366"/>
    </source>
</evidence>
<sequence>MLLMNNNIFTLRELAQAMRSERKALGFTQADLAKKAGLRRETIIQLEAGENISAHTLLQTISALGKCLSINDARLDYDQLKEAFSEI</sequence>
<dbReference type="CDD" id="cd00093">
    <property type="entry name" value="HTH_XRE"/>
    <property type="match status" value="1"/>
</dbReference>
<protein>
    <submittedName>
        <fullName evidence="2">Helix-turn-helix protein</fullName>
    </submittedName>
</protein>
<dbReference type="InterPro" id="IPR010982">
    <property type="entry name" value="Lambda_DNA-bd_dom_sf"/>
</dbReference>
<gene>
    <name evidence="2" type="ORF">B0G85_0879</name>
</gene>
<dbReference type="EMBL" id="PGTX01000002">
    <property type="protein sequence ID" value="PJI79899.1"/>
    <property type="molecule type" value="Genomic_DNA"/>
</dbReference>
<name>A0A2M8VR03_9BURK</name>
<dbReference type="PROSITE" id="PS50943">
    <property type="entry name" value="HTH_CROC1"/>
    <property type="match status" value="1"/>
</dbReference>
<dbReference type="SMART" id="SM00530">
    <property type="entry name" value="HTH_XRE"/>
    <property type="match status" value="1"/>
</dbReference>
<comment type="caution">
    <text evidence="2">The sequence shown here is derived from an EMBL/GenBank/DDBJ whole genome shotgun (WGS) entry which is preliminary data.</text>
</comment>